<evidence type="ECO:0000313" key="2">
    <source>
        <dbReference type="EMBL" id="KOT27540.1"/>
    </source>
</evidence>
<organism evidence="2 3">
    <name type="scientific">Streptomyces caelestis</name>
    <dbReference type="NCBI Taxonomy" id="36816"/>
    <lineage>
        <taxon>Bacteria</taxon>
        <taxon>Bacillati</taxon>
        <taxon>Actinomycetota</taxon>
        <taxon>Actinomycetes</taxon>
        <taxon>Kitasatosporales</taxon>
        <taxon>Streptomycetaceae</taxon>
        <taxon>Streptomyces</taxon>
    </lineage>
</organism>
<evidence type="ECO:0000256" key="1">
    <source>
        <dbReference type="SAM" id="MobiDB-lite"/>
    </source>
</evidence>
<dbReference type="RefSeq" id="WP_030824613.1">
    <property type="nucleotide sequence ID" value="NZ_JBFBKA010000004.1"/>
</dbReference>
<protein>
    <submittedName>
        <fullName evidence="2">Uncharacterized protein</fullName>
    </submittedName>
</protein>
<proteinExistence type="predicted"/>
<gene>
    <name evidence="2" type="ORF">ADK41_36485</name>
</gene>
<reference evidence="2 3" key="1">
    <citation type="submission" date="2015-07" db="EMBL/GenBank/DDBJ databases">
        <authorList>
            <person name="Noorani M."/>
        </authorList>
    </citation>
    <scope>NUCLEOTIDE SEQUENCE [LARGE SCALE GENOMIC DNA]</scope>
    <source>
        <strain evidence="2 3">NRRL B-24567</strain>
    </source>
</reference>
<feature type="region of interest" description="Disordered" evidence="1">
    <location>
        <begin position="33"/>
        <end position="59"/>
    </location>
</feature>
<dbReference type="AlphaFoldDB" id="A0A0M9X5J2"/>
<evidence type="ECO:0000313" key="3">
    <source>
        <dbReference type="Proteomes" id="UP000037773"/>
    </source>
</evidence>
<keyword evidence="3" id="KW-1185">Reference proteome</keyword>
<feature type="compositionally biased region" description="Basic residues" evidence="1">
    <location>
        <begin position="50"/>
        <end position="59"/>
    </location>
</feature>
<dbReference type="Proteomes" id="UP000037773">
    <property type="component" value="Unassembled WGS sequence"/>
</dbReference>
<accession>A0A0M9X5J2</accession>
<sequence>MFEYALHQLRHDDLLRRAEHERQVQEALRLRRRARREAAARGAGAESPPRHRTRFARAA</sequence>
<dbReference type="EMBL" id="LGCN01000265">
    <property type="protein sequence ID" value="KOT27540.1"/>
    <property type="molecule type" value="Genomic_DNA"/>
</dbReference>
<name>A0A0M9X5J2_9ACTN</name>
<comment type="caution">
    <text evidence="2">The sequence shown here is derived from an EMBL/GenBank/DDBJ whole genome shotgun (WGS) entry which is preliminary data.</text>
</comment>